<dbReference type="GO" id="GO:0006887">
    <property type="term" value="P:exocytosis"/>
    <property type="evidence" value="ECO:0007669"/>
    <property type="project" value="TreeGrafter"/>
</dbReference>
<protein>
    <submittedName>
        <fullName evidence="3">Exocyst complex component</fullName>
    </submittedName>
</protein>
<dbReference type="STRING" id="307507.A0A2V0NX67"/>
<proteinExistence type="predicted"/>
<evidence type="ECO:0000313" key="3">
    <source>
        <dbReference type="EMBL" id="GBF89405.1"/>
    </source>
</evidence>
<dbReference type="PANTHER" id="PTHR12100">
    <property type="entry name" value="SEC10"/>
    <property type="match status" value="1"/>
</dbReference>
<dbReference type="AlphaFoldDB" id="A0A2V0NX67"/>
<dbReference type="GO" id="GO:0006893">
    <property type="term" value="P:Golgi to plasma membrane transport"/>
    <property type="evidence" value="ECO:0007669"/>
    <property type="project" value="TreeGrafter"/>
</dbReference>
<feature type="region of interest" description="Disordered" evidence="1">
    <location>
        <begin position="1"/>
        <end position="242"/>
    </location>
</feature>
<feature type="compositionally biased region" description="Basic and acidic residues" evidence="1">
    <location>
        <begin position="171"/>
        <end position="192"/>
    </location>
</feature>
<evidence type="ECO:0000256" key="1">
    <source>
        <dbReference type="SAM" id="MobiDB-lite"/>
    </source>
</evidence>
<gene>
    <name evidence="3" type="ORF">Rsub_01977</name>
</gene>
<dbReference type="FunCoup" id="A0A2V0NX67">
    <property type="interactions" value="2281"/>
</dbReference>
<feature type="compositionally biased region" description="Acidic residues" evidence="1">
    <location>
        <begin position="220"/>
        <end position="230"/>
    </location>
</feature>
<dbReference type="Proteomes" id="UP000247498">
    <property type="component" value="Unassembled WGS sequence"/>
</dbReference>
<organism evidence="3 4">
    <name type="scientific">Raphidocelis subcapitata</name>
    <dbReference type="NCBI Taxonomy" id="307507"/>
    <lineage>
        <taxon>Eukaryota</taxon>
        <taxon>Viridiplantae</taxon>
        <taxon>Chlorophyta</taxon>
        <taxon>core chlorophytes</taxon>
        <taxon>Chlorophyceae</taxon>
        <taxon>CS clade</taxon>
        <taxon>Sphaeropleales</taxon>
        <taxon>Selenastraceae</taxon>
        <taxon>Raphidocelis</taxon>
    </lineage>
</organism>
<keyword evidence="4" id="KW-1185">Reference proteome</keyword>
<feature type="compositionally biased region" description="Gly residues" evidence="1">
    <location>
        <begin position="410"/>
        <end position="434"/>
    </location>
</feature>
<feature type="compositionally biased region" description="Acidic residues" evidence="1">
    <location>
        <begin position="161"/>
        <end position="170"/>
    </location>
</feature>
<comment type="caution">
    <text evidence="3">The sequence shown here is derived from an EMBL/GenBank/DDBJ whole genome shotgun (WGS) entry which is preliminary data.</text>
</comment>
<dbReference type="InterPro" id="IPR009976">
    <property type="entry name" value="Sec10-like"/>
</dbReference>
<dbReference type="InterPro" id="IPR035441">
    <property type="entry name" value="TFIIS/LEDGF_dom_sf"/>
</dbReference>
<feature type="compositionally biased region" description="Acidic residues" evidence="1">
    <location>
        <begin position="1"/>
        <end position="12"/>
    </location>
</feature>
<dbReference type="EMBL" id="BDRX01000010">
    <property type="protein sequence ID" value="GBF89405.1"/>
    <property type="molecule type" value="Genomic_DNA"/>
</dbReference>
<dbReference type="GO" id="GO:0000145">
    <property type="term" value="C:exocyst"/>
    <property type="evidence" value="ECO:0007669"/>
    <property type="project" value="TreeGrafter"/>
</dbReference>
<dbReference type="InterPro" id="IPR048627">
    <property type="entry name" value="Sec10_HB"/>
</dbReference>
<dbReference type="Gene3D" id="1.20.930.10">
    <property type="entry name" value="Conserved domain common to transcription factors TFIIS, elongin A, CRSP70"/>
    <property type="match status" value="1"/>
</dbReference>
<reference evidence="3 4" key="1">
    <citation type="journal article" date="2018" name="Sci. Rep.">
        <title>Raphidocelis subcapitata (=Pseudokirchneriella subcapitata) provides an insight into genome evolution and environmental adaptations in the Sphaeropleales.</title>
        <authorList>
            <person name="Suzuki S."/>
            <person name="Yamaguchi H."/>
            <person name="Nakajima N."/>
            <person name="Kawachi M."/>
        </authorList>
    </citation>
    <scope>NUCLEOTIDE SEQUENCE [LARGE SCALE GENOMIC DNA]</scope>
    <source>
        <strain evidence="3 4">NIES-35</strain>
    </source>
</reference>
<sequence>MDNLDDLWDVEDGGLQGGLANETRLHDGDGALEELFGDEGGEEEALAGDDAPLQPPSPVGRGPSAAEERRRAMQELARRHQPQGRGEGGGSSDGEGGAKKKKRKRDKDKGGSKGGGAGDEDGGRRGRRLRKTGEERGGGAGAGAGGSGDEGGGGGVGGGGGEEDELAPETDADRAFIDDDGVPEHQRYRDNPEADEGGEPEAEEAEEGEEGSEGGFVVGEGEEEGEEDGIDGVVKRRKKKEQDTELQLQAAAESMVAKMNIAAELDEGCVKASKPATHKVKELPAAEAFLRQRKNHEYFIIHGGLKAAARWLTPYDNGTMPTLLVRSKLVELLSLLPLNTSIDSLRDVLQRSGLGKVVNFHATFDGDGSDPLGVQPPHRWVSSRPMFVELDDAALEELLVATPLRRSTAGGVGEGGAASGAGAGGGGGGEGGGAPPLEGEQVRALSALYRRLRAAVESEVATAKAIFPRPELALELFMQRLFEQDAQLALEKLLGSRGSWAAGIDRSNPGAHRSKLQLLEAAYAETLALAADCERALRGVQVDVTSISEGLWPAFLGAYPAQELAWLDAAYRRDCADLDSPELSLQLVSRLIDRSREATARARRLSAPSQAARNARVLFHCPAGGAPSGGGAGAAAAAAAAEEGGGAHPGCLLEQLAQHIAGGVEYSLELCTAGGAGAIASAFRLGLGAVSRASSREAAQAFMNERIRRVLDAARLVSEITDRAQSHFELTVLPAVAPSVGDHSAAAAALLALLRAAEEGVTAVLRQAVDVFVAQFERVLYSEQRRSDFLPRDDELTFDRPTPACLLGTGMLAELGAAARGALEGANLGALLAEVGRRAHSVLVAHMARFTYSPAGALKWKKDVAEYAEALRGYGVAAVDEAMASLEQVVNVLVVAPESLMGLVNGSLRMAHRDALRIISLREDFKTARVDGRTLGQLFTGAVEGVMSLRV</sequence>
<evidence type="ECO:0000313" key="4">
    <source>
        <dbReference type="Proteomes" id="UP000247498"/>
    </source>
</evidence>
<dbReference type="Pfam" id="PF07393">
    <property type="entry name" value="Sec10_HB"/>
    <property type="match status" value="1"/>
</dbReference>
<feature type="compositionally biased region" description="Basic and acidic residues" evidence="1">
    <location>
        <begin position="66"/>
        <end position="78"/>
    </location>
</feature>
<name>A0A2V0NX67_9CHLO</name>
<feature type="compositionally biased region" description="Acidic residues" evidence="1">
    <location>
        <begin position="193"/>
        <end position="212"/>
    </location>
</feature>
<feature type="compositionally biased region" description="Gly residues" evidence="1">
    <location>
        <begin position="138"/>
        <end position="160"/>
    </location>
</feature>
<evidence type="ECO:0000259" key="2">
    <source>
        <dbReference type="Pfam" id="PF07393"/>
    </source>
</evidence>
<dbReference type="OrthoDB" id="125856at2759"/>
<dbReference type="InParanoid" id="A0A2V0NX67"/>
<feature type="region of interest" description="Disordered" evidence="1">
    <location>
        <begin position="408"/>
        <end position="437"/>
    </location>
</feature>
<accession>A0A2V0NX67</accession>
<feature type="domain" description="Exocyst complex component Sec10-like alpha-helical bundle" evidence="2">
    <location>
        <begin position="669"/>
        <end position="931"/>
    </location>
</feature>
<feature type="compositionally biased region" description="Acidic residues" evidence="1">
    <location>
        <begin position="30"/>
        <end position="47"/>
    </location>
</feature>
<feature type="compositionally biased region" description="Gly residues" evidence="1">
    <location>
        <begin position="85"/>
        <end position="95"/>
    </location>
</feature>
<dbReference type="PANTHER" id="PTHR12100:SF0">
    <property type="entry name" value="EXOCYST COMPLEX COMPONENT 5"/>
    <property type="match status" value="1"/>
</dbReference>